<dbReference type="AlphaFoldDB" id="A0AAN8XF17"/>
<dbReference type="Proteomes" id="UP001381693">
    <property type="component" value="Unassembled WGS sequence"/>
</dbReference>
<comment type="caution">
    <text evidence="1">The sequence shown here is derived from an EMBL/GenBank/DDBJ whole genome shotgun (WGS) entry which is preliminary data.</text>
</comment>
<gene>
    <name evidence="1" type="ORF">SK128_002293</name>
</gene>
<proteinExistence type="predicted"/>
<evidence type="ECO:0000313" key="1">
    <source>
        <dbReference type="EMBL" id="KAK7079198.1"/>
    </source>
</evidence>
<organism evidence="1 2">
    <name type="scientific">Halocaridina rubra</name>
    <name type="common">Hawaiian red shrimp</name>
    <dbReference type="NCBI Taxonomy" id="373956"/>
    <lineage>
        <taxon>Eukaryota</taxon>
        <taxon>Metazoa</taxon>
        <taxon>Ecdysozoa</taxon>
        <taxon>Arthropoda</taxon>
        <taxon>Crustacea</taxon>
        <taxon>Multicrustacea</taxon>
        <taxon>Malacostraca</taxon>
        <taxon>Eumalacostraca</taxon>
        <taxon>Eucarida</taxon>
        <taxon>Decapoda</taxon>
        <taxon>Pleocyemata</taxon>
        <taxon>Caridea</taxon>
        <taxon>Atyoidea</taxon>
        <taxon>Atyidae</taxon>
        <taxon>Halocaridina</taxon>
    </lineage>
</organism>
<sequence>MNYVMESKANTLLFLPESDLQAVESNEAMEEAVKELYINYTDSPSKFILGIFVDGMDDEAIPVSFQYSLRLMGFWDTDKQFFSLQLPGPRIYESLPYRDDGFVLLQTLIDRYFISKITADETYLKDVSVKFSIHWI</sequence>
<keyword evidence="2" id="KW-1185">Reference proteome</keyword>
<accession>A0AAN8XF17</accession>
<dbReference type="EMBL" id="JAXCGZ010007565">
    <property type="protein sequence ID" value="KAK7079198.1"/>
    <property type="molecule type" value="Genomic_DNA"/>
</dbReference>
<protein>
    <submittedName>
        <fullName evidence="1">Uncharacterized protein</fullName>
    </submittedName>
</protein>
<name>A0AAN8XF17_HALRR</name>
<evidence type="ECO:0000313" key="2">
    <source>
        <dbReference type="Proteomes" id="UP001381693"/>
    </source>
</evidence>
<reference evidence="1 2" key="1">
    <citation type="submission" date="2023-11" db="EMBL/GenBank/DDBJ databases">
        <title>Halocaridina rubra genome assembly.</title>
        <authorList>
            <person name="Smith C."/>
        </authorList>
    </citation>
    <scope>NUCLEOTIDE SEQUENCE [LARGE SCALE GENOMIC DNA]</scope>
    <source>
        <strain evidence="1">EP-1</strain>
        <tissue evidence="1">Whole</tissue>
    </source>
</reference>